<sequence length="66" mass="7869">MIANNIFRAIGDFFTNVGFKPMDWIRNDISSWWTQNTISWIFVIISMVAFVYWMGQLKQFKQQGTE</sequence>
<dbReference type="Pfam" id="PF19868">
    <property type="entry name" value="DUF6341"/>
    <property type="match status" value="1"/>
</dbReference>
<evidence type="ECO:0000313" key="2">
    <source>
        <dbReference type="EMBL" id="AOW21371.1"/>
    </source>
</evidence>
<reference evidence="2 3" key="1">
    <citation type="submission" date="2016-10" db="EMBL/GenBank/DDBJ databases">
        <title>Lutibacter sp. LPB0138, isolated from marine gastropod.</title>
        <authorList>
            <person name="Kim E."/>
            <person name="Yi H."/>
        </authorList>
    </citation>
    <scope>NUCLEOTIDE SEQUENCE [LARGE SCALE GENOMIC DNA]</scope>
    <source>
        <strain evidence="2 3">LPB0138</strain>
    </source>
</reference>
<organism evidence="2 3">
    <name type="scientific">Urechidicola croceus</name>
    <dbReference type="NCBI Taxonomy" id="1850246"/>
    <lineage>
        <taxon>Bacteria</taxon>
        <taxon>Pseudomonadati</taxon>
        <taxon>Bacteroidota</taxon>
        <taxon>Flavobacteriia</taxon>
        <taxon>Flavobacteriales</taxon>
        <taxon>Flavobacteriaceae</taxon>
        <taxon>Urechidicola</taxon>
    </lineage>
</organism>
<gene>
    <name evidence="2" type="ORF">LPB138_12080</name>
</gene>
<evidence type="ECO:0000313" key="3">
    <source>
        <dbReference type="Proteomes" id="UP000176050"/>
    </source>
</evidence>
<feature type="transmembrane region" description="Helical" evidence="1">
    <location>
        <begin position="37"/>
        <end position="55"/>
    </location>
</feature>
<dbReference type="RefSeq" id="WP_070237531.1">
    <property type="nucleotide sequence ID" value="NZ_CP017478.1"/>
</dbReference>
<keyword evidence="1" id="KW-0812">Transmembrane</keyword>
<accession>A0A1D8PA40</accession>
<dbReference type="AlphaFoldDB" id="A0A1D8PA40"/>
<keyword evidence="3" id="KW-1185">Reference proteome</keyword>
<dbReference type="EMBL" id="CP017478">
    <property type="protein sequence ID" value="AOW21371.1"/>
    <property type="molecule type" value="Genomic_DNA"/>
</dbReference>
<dbReference type="Proteomes" id="UP000176050">
    <property type="component" value="Chromosome"/>
</dbReference>
<dbReference type="OrthoDB" id="1467828at2"/>
<proteinExistence type="predicted"/>
<dbReference type="InterPro" id="IPR045922">
    <property type="entry name" value="DUF6341"/>
</dbReference>
<keyword evidence="1" id="KW-0472">Membrane</keyword>
<dbReference type="STRING" id="1850246.LPB138_12080"/>
<evidence type="ECO:0008006" key="4">
    <source>
        <dbReference type="Google" id="ProtNLM"/>
    </source>
</evidence>
<name>A0A1D8PA40_9FLAO</name>
<dbReference type="KEGG" id="lul:LPB138_12080"/>
<evidence type="ECO:0000256" key="1">
    <source>
        <dbReference type="SAM" id="Phobius"/>
    </source>
</evidence>
<protein>
    <recommendedName>
        <fullName evidence="4">Uracil phosphoribosyltransferase</fullName>
    </recommendedName>
</protein>
<keyword evidence="1" id="KW-1133">Transmembrane helix</keyword>